<dbReference type="PANTHER" id="PTHR46179:SF13">
    <property type="entry name" value="C2H2-TYPE DOMAIN-CONTAINING PROTEIN"/>
    <property type="match status" value="1"/>
</dbReference>
<dbReference type="EMBL" id="JAAAIL010003574">
    <property type="protein sequence ID" value="KAG0249971.1"/>
    <property type="molecule type" value="Genomic_DNA"/>
</dbReference>
<feature type="domain" description="C2H2-type" evidence="10">
    <location>
        <begin position="318"/>
        <end position="340"/>
    </location>
</feature>
<protein>
    <recommendedName>
        <fullName evidence="10">C2H2-type domain-containing protein</fullName>
    </recommendedName>
</protein>
<comment type="subcellular location">
    <subcellularLocation>
        <location evidence="1">Nucleus</location>
    </subcellularLocation>
</comment>
<evidence type="ECO:0000256" key="7">
    <source>
        <dbReference type="ARBA" id="ARBA00023242"/>
    </source>
</evidence>
<dbReference type="PANTHER" id="PTHR46179">
    <property type="entry name" value="ZINC FINGER PROTEIN"/>
    <property type="match status" value="1"/>
</dbReference>
<feature type="region of interest" description="Disordered" evidence="9">
    <location>
        <begin position="198"/>
        <end position="254"/>
    </location>
</feature>
<keyword evidence="3 8" id="KW-0863">Zinc-finger</keyword>
<name>A0AAD4D074_9FUNG</name>
<dbReference type="Gene3D" id="3.30.160.60">
    <property type="entry name" value="Classic Zinc Finger"/>
    <property type="match status" value="2"/>
</dbReference>
<dbReference type="GO" id="GO:0008270">
    <property type="term" value="F:zinc ion binding"/>
    <property type="evidence" value="ECO:0007669"/>
    <property type="project" value="UniProtKB-KW"/>
</dbReference>
<dbReference type="InterPro" id="IPR036236">
    <property type="entry name" value="Znf_C2H2_sf"/>
</dbReference>
<feature type="domain" description="C2H2-type" evidence="10">
    <location>
        <begin position="288"/>
        <end position="317"/>
    </location>
</feature>
<dbReference type="Proteomes" id="UP001194580">
    <property type="component" value="Unassembled WGS sequence"/>
</dbReference>
<dbReference type="Pfam" id="PF00096">
    <property type="entry name" value="zf-C2H2"/>
    <property type="match status" value="1"/>
</dbReference>
<evidence type="ECO:0000256" key="4">
    <source>
        <dbReference type="ARBA" id="ARBA00022833"/>
    </source>
</evidence>
<keyword evidence="2" id="KW-0479">Metal-binding</keyword>
<dbReference type="AlphaFoldDB" id="A0AAD4D074"/>
<dbReference type="InterPro" id="IPR013087">
    <property type="entry name" value="Znf_C2H2_type"/>
</dbReference>
<dbReference type="SUPFAM" id="SSF57667">
    <property type="entry name" value="beta-beta-alpha zinc fingers"/>
    <property type="match status" value="1"/>
</dbReference>
<evidence type="ECO:0000256" key="2">
    <source>
        <dbReference type="ARBA" id="ARBA00022723"/>
    </source>
</evidence>
<evidence type="ECO:0000313" key="12">
    <source>
        <dbReference type="Proteomes" id="UP001194580"/>
    </source>
</evidence>
<organism evidence="11 12">
    <name type="scientific">Linnemannia exigua</name>
    <dbReference type="NCBI Taxonomy" id="604196"/>
    <lineage>
        <taxon>Eukaryota</taxon>
        <taxon>Fungi</taxon>
        <taxon>Fungi incertae sedis</taxon>
        <taxon>Mucoromycota</taxon>
        <taxon>Mortierellomycotina</taxon>
        <taxon>Mortierellomycetes</taxon>
        <taxon>Mortierellales</taxon>
        <taxon>Mortierellaceae</taxon>
        <taxon>Linnemannia</taxon>
    </lineage>
</organism>
<evidence type="ECO:0000256" key="6">
    <source>
        <dbReference type="ARBA" id="ARBA00023163"/>
    </source>
</evidence>
<feature type="non-terminal residue" evidence="11">
    <location>
        <position position="354"/>
    </location>
</feature>
<keyword evidence="7" id="KW-0539">Nucleus</keyword>
<accession>A0AAD4D074</accession>
<evidence type="ECO:0000256" key="8">
    <source>
        <dbReference type="PROSITE-ProRule" id="PRU00042"/>
    </source>
</evidence>
<reference evidence="11" key="1">
    <citation type="journal article" date="2020" name="Fungal Divers.">
        <title>Resolving the Mortierellaceae phylogeny through synthesis of multi-gene phylogenetics and phylogenomics.</title>
        <authorList>
            <person name="Vandepol N."/>
            <person name="Liber J."/>
            <person name="Desiro A."/>
            <person name="Na H."/>
            <person name="Kennedy M."/>
            <person name="Barry K."/>
            <person name="Grigoriev I.V."/>
            <person name="Miller A.N."/>
            <person name="O'Donnell K."/>
            <person name="Stajich J.E."/>
            <person name="Bonito G."/>
        </authorList>
    </citation>
    <scope>NUCLEOTIDE SEQUENCE</scope>
    <source>
        <strain evidence="11">NRRL 28262</strain>
    </source>
</reference>
<dbReference type="GO" id="GO:0006357">
    <property type="term" value="P:regulation of transcription by RNA polymerase II"/>
    <property type="evidence" value="ECO:0007669"/>
    <property type="project" value="TreeGrafter"/>
</dbReference>
<evidence type="ECO:0000313" key="11">
    <source>
        <dbReference type="EMBL" id="KAG0249971.1"/>
    </source>
</evidence>
<keyword evidence="5" id="KW-0805">Transcription regulation</keyword>
<keyword evidence="12" id="KW-1185">Reference proteome</keyword>
<keyword evidence="4" id="KW-0862">Zinc</keyword>
<evidence type="ECO:0000256" key="1">
    <source>
        <dbReference type="ARBA" id="ARBA00004123"/>
    </source>
</evidence>
<dbReference type="SMART" id="SM00355">
    <property type="entry name" value="ZnF_C2H2"/>
    <property type="match status" value="3"/>
</dbReference>
<dbReference type="PROSITE" id="PS00028">
    <property type="entry name" value="ZINC_FINGER_C2H2_1"/>
    <property type="match status" value="1"/>
</dbReference>
<sequence>IFKDTNKGYKEIDFYYVLEFALLEPLLSWKAANNRYRLNVSSDEQKYFSSLACPGGSKSYQDLKVKLGFENNSAQSFFAMRKPDVLHVDLSVFSGNSVKEPYTFVEPNPSEFLMTGVEQPDSFPLQGLNVETKKLHKRRRFEKADGDHNRIQKPHISPRVEPVPPSTRRVFSRIMAAKDPPTSSVLNAIIVHQSRWTRVSSIDSPRGDSSPGRSSSPSRSLSPSSGEDDDDSEGENNDDNIDGSPGPSSLPKRRIFCSHDGCRSNIHSDKAMKQHLKDAHQDESKWKYFCLQPGCNAKFPRKTNLMRHEKGHDPRNLSICELCGQSFTRKSNMEKHQEKVDGKVVDCKGNTKKK</sequence>
<dbReference type="PROSITE" id="PS50157">
    <property type="entry name" value="ZINC_FINGER_C2H2_2"/>
    <property type="match status" value="2"/>
</dbReference>
<feature type="compositionally biased region" description="Low complexity" evidence="9">
    <location>
        <begin position="203"/>
        <end position="225"/>
    </location>
</feature>
<gene>
    <name evidence="11" type="ORF">BGZ95_007352</name>
</gene>
<feature type="compositionally biased region" description="Acidic residues" evidence="9">
    <location>
        <begin position="226"/>
        <end position="241"/>
    </location>
</feature>
<keyword evidence="6" id="KW-0804">Transcription</keyword>
<comment type="caution">
    <text evidence="11">The sequence shown here is derived from an EMBL/GenBank/DDBJ whole genome shotgun (WGS) entry which is preliminary data.</text>
</comment>
<evidence type="ECO:0000259" key="10">
    <source>
        <dbReference type="PROSITE" id="PS50157"/>
    </source>
</evidence>
<proteinExistence type="predicted"/>
<feature type="region of interest" description="Disordered" evidence="9">
    <location>
        <begin position="138"/>
        <end position="165"/>
    </location>
</feature>
<dbReference type="InterPro" id="IPR051061">
    <property type="entry name" value="Zinc_finger_trans_reg"/>
</dbReference>
<dbReference type="GO" id="GO:0005634">
    <property type="term" value="C:nucleus"/>
    <property type="evidence" value="ECO:0007669"/>
    <property type="project" value="UniProtKB-SubCell"/>
</dbReference>
<evidence type="ECO:0000256" key="9">
    <source>
        <dbReference type="SAM" id="MobiDB-lite"/>
    </source>
</evidence>
<evidence type="ECO:0000256" key="5">
    <source>
        <dbReference type="ARBA" id="ARBA00023015"/>
    </source>
</evidence>
<evidence type="ECO:0000256" key="3">
    <source>
        <dbReference type="ARBA" id="ARBA00022771"/>
    </source>
</evidence>